<dbReference type="SUPFAM" id="SSF53474">
    <property type="entry name" value="alpha/beta-Hydrolases"/>
    <property type="match status" value="1"/>
</dbReference>
<organism evidence="1 2">
    <name type="scientific">Burkholderia aenigmatica</name>
    <dbReference type="NCBI Taxonomy" id="2015348"/>
    <lineage>
        <taxon>Bacteria</taxon>
        <taxon>Pseudomonadati</taxon>
        <taxon>Pseudomonadota</taxon>
        <taxon>Betaproteobacteria</taxon>
        <taxon>Burkholderiales</taxon>
        <taxon>Burkholderiaceae</taxon>
        <taxon>Burkholderia</taxon>
        <taxon>Burkholderia cepacia complex</taxon>
    </lineage>
</organism>
<keyword evidence="1" id="KW-0378">Hydrolase</keyword>
<reference evidence="1 2" key="1">
    <citation type="submission" date="2020-04" db="EMBL/GenBank/DDBJ databases">
        <authorList>
            <person name="Depoorter E."/>
        </authorList>
    </citation>
    <scope>NUCLEOTIDE SEQUENCE [LARGE SCALE GENOMIC DNA]</scope>
    <source>
        <strain evidence="1 2">BCC0217</strain>
    </source>
</reference>
<evidence type="ECO:0000313" key="2">
    <source>
        <dbReference type="Proteomes" id="UP000494301"/>
    </source>
</evidence>
<name>A0A6J5IWE1_9BURK</name>
<sequence>MANDLAGLLDALGWMFDMKSVWESMATNLRAEPLAQCGHLPYEEQPERVNALLLDFLKHWKG</sequence>
<dbReference type="AlphaFoldDB" id="A0A6J5IWE1"/>
<evidence type="ECO:0000313" key="1">
    <source>
        <dbReference type="EMBL" id="CAB3963911.1"/>
    </source>
</evidence>
<accession>A0A6J5IWE1</accession>
<dbReference type="Gene3D" id="3.40.50.1820">
    <property type="entry name" value="alpha/beta hydrolase"/>
    <property type="match status" value="1"/>
</dbReference>
<dbReference type="InterPro" id="IPR029058">
    <property type="entry name" value="AB_hydrolase_fold"/>
</dbReference>
<dbReference type="GO" id="GO:0016787">
    <property type="term" value="F:hydrolase activity"/>
    <property type="evidence" value="ECO:0007669"/>
    <property type="project" value="UniProtKB-KW"/>
</dbReference>
<gene>
    <name evidence="1" type="ORF">BLA3211_02553</name>
</gene>
<dbReference type="EMBL" id="CABWIL020000008">
    <property type="protein sequence ID" value="CAB3963911.1"/>
    <property type="molecule type" value="Genomic_DNA"/>
</dbReference>
<proteinExistence type="predicted"/>
<dbReference type="Proteomes" id="UP000494301">
    <property type="component" value="Unassembled WGS sequence"/>
</dbReference>
<protein>
    <submittedName>
        <fullName evidence="1">Alpha/beta hydrolase</fullName>
    </submittedName>
</protein>
<dbReference type="RefSeq" id="WP_236027227.1">
    <property type="nucleotide sequence ID" value="NZ_CABWIL020000008.1"/>
</dbReference>